<dbReference type="STRING" id="1817841.A3B10_03500"/>
<gene>
    <name evidence="8" type="ORF">A3B10_03500</name>
</gene>
<dbReference type="GO" id="GO:0022857">
    <property type="term" value="F:transmembrane transporter activity"/>
    <property type="evidence" value="ECO:0007669"/>
    <property type="project" value="InterPro"/>
</dbReference>
<dbReference type="GO" id="GO:0005886">
    <property type="term" value="C:plasma membrane"/>
    <property type="evidence" value="ECO:0007669"/>
    <property type="project" value="UniProtKB-SubCell"/>
</dbReference>
<dbReference type="EMBL" id="MFFB01000007">
    <property type="protein sequence ID" value="OGE94828.1"/>
    <property type="molecule type" value="Genomic_DNA"/>
</dbReference>
<dbReference type="Pfam" id="PF07690">
    <property type="entry name" value="MFS_1"/>
    <property type="match status" value="2"/>
</dbReference>
<dbReference type="PANTHER" id="PTHR23517">
    <property type="entry name" value="RESISTANCE PROTEIN MDTM, PUTATIVE-RELATED-RELATED"/>
    <property type="match status" value="1"/>
</dbReference>
<sequence>MFISSHLPHYFSFRINREVREIYWHTAIYNLALAIVYIFEPIYLYKLGYSLADILAFFCEIYVAYAILVFLGAKIASKIGYKHSILISSVFYICYWLTLVGIAKIGWLFYLSPVMFALQKSFFWPAYHADIAINSLHQQRGREVGVLFSLIELAMIAGPLIGGLVSYIFGFWILFATGSILLLSSLIPLFRSADIHNHHEFRLKDFLLVLKRHKTNFFGYWGYAEDLMLGTLWPVYIFLVVPYFVLVGAVTTVASLVGSVLMLYLGKLADKIKRTLLIKISSVFYGFTWMFRFLAATPPLVVVFDVLTRIGKGMVNIPMVSLTYDLAGSRTTDYAIAYSVFYEFSLSIAKIFTTLVGIWILTKTGNVQYVFILAGVLTMFYGFLKDKKK</sequence>
<feature type="transmembrane region" description="Helical" evidence="7">
    <location>
        <begin position="336"/>
        <end position="361"/>
    </location>
</feature>
<name>A0A1F5PY11_9BACT</name>
<feature type="transmembrane region" description="Helical" evidence="7">
    <location>
        <begin position="367"/>
        <end position="384"/>
    </location>
</feature>
<evidence type="ECO:0000256" key="1">
    <source>
        <dbReference type="ARBA" id="ARBA00004651"/>
    </source>
</evidence>
<dbReference type="AlphaFoldDB" id="A0A1F5PY11"/>
<comment type="caution">
    <text evidence="8">The sequence shown here is derived from an EMBL/GenBank/DDBJ whole genome shotgun (WGS) entry which is preliminary data.</text>
</comment>
<reference evidence="8 9" key="1">
    <citation type="journal article" date="2016" name="Nat. Commun.">
        <title>Thousands of microbial genomes shed light on interconnected biogeochemical processes in an aquifer system.</title>
        <authorList>
            <person name="Anantharaman K."/>
            <person name="Brown C.T."/>
            <person name="Hug L.A."/>
            <person name="Sharon I."/>
            <person name="Castelle C.J."/>
            <person name="Probst A.J."/>
            <person name="Thomas B.C."/>
            <person name="Singh A."/>
            <person name="Wilkins M.J."/>
            <person name="Karaoz U."/>
            <person name="Brodie E.L."/>
            <person name="Williams K.H."/>
            <person name="Hubbard S.S."/>
            <person name="Banfield J.F."/>
        </authorList>
    </citation>
    <scope>NUCLEOTIDE SEQUENCE [LARGE SCALE GENOMIC DNA]</scope>
</reference>
<feature type="transmembrane region" description="Helical" evidence="7">
    <location>
        <begin position="144"/>
        <end position="162"/>
    </location>
</feature>
<evidence type="ECO:0000313" key="9">
    <source>
        <dbReference type="Proteomes" id="UP000177281"/>
    </source>
</evidence>
<proteinExistence type="predicted"/>
<keyword evidence="2" id="KW-0813">Transport</keyword>
<evidence type="ECO:0000256" key="4">
    <source>
        <dbReference type="ARBA" id="ARBA00022692"/>
    </source>
</evidence>
<evidence type="ECO:0000256" key="3">
    <source>
        <dbReference type="ARBA" id="ARBA00022475"/>
    </source>
</evidence>
<protein>
    <recommendedName>
        <fullName evidence="10">Major facilitator superfamily (MFS) profile domain-containing protein</fullName>
    </recommendedName>
</protein>
<dbReference type="InterPro" id="IPR050171">
    <property type="entry name" value="MFS_Transporters"/>
</dbReference>
<feature type="transmembrane region" description="Helical" evidence="7">
    <location>
        <begin position="85"/>
        <end position="110"/>
    </location>
</feature>
<evidence type="ECO:0008006" key="10">
    <source>
        <dbReference type="Google" id="ProtNLM"/>
    </source>
</evidence>
<evidence type="ECO:0000256" key="6">
    <source>
        <dbReference type="ARBA" id="ARBA00023136"/>
    </source>
</evidence>
<dbReference type="Gene3D" id="1.20.1250.20">
    <property type="entry name" value="MFS general substrate transporter like domains"/>
    <property type="match status" value="2"/>
</dbReference>
<evidence type="ECO:0000313" key="8">
    <source>
        <dbReference type="EMBL" id="OGE94828.1"/>
    </source>
</evidence>
<keyword evidence="6 7" id="KW-0472">Membrane</keyword>
<accession>A0A1F5PY11</accession>
<feature type="transmembrane region" description="Helical" evidence="7">
    <location>
        <begin position="21"/>
        <end position="39"/>
    </location>
</feature>
<feature type="transmembrane region" description="Helical" evidence="7">
    <location>
        <begin position="169"/>
        <end position="190"/>
    </location>
</feature>
<feature type="transmembrane region" description="Helical" evidence="7">
    <location>
        <begin position="51"/>
        <end position="73"/>
    </location>
</feature>
<keyword evidence="4 7" id="KW-0812">Transmembrane</keyword>
<dbReference type="SUPFAM" id="SSF103473">
    <property type="entry name" value="MFS general substrate transporter"/>
    <property type="match status" value="1"/>
</dbReference>
<evidence type="ECO:0000256" key="2">
    <source>
        <dbReference type="ARBA" id="ARBA00022448"/>
    </source>
</evidence>
<keyword evidence="5 7" id="KW-1133">Transmembrane helix</keyword>
<dbReference type="InterPro" id="IPR011701">
    <property type="entry name" value="MFS"/>
</dbReference>
<feature type="transmembrane region" description="Helical" evidence="7">
    <location>
        <begin position="235"/>
        <end position="264"/>
    </location>
</feature>
<evidence type="ECO:0000256" key="7">
    <source>
        <dbReference type="SAM" id="Phobius"/>
    </source>
</evidence>
<keyword evidence="3" id="KW-1003">Cell membrane</keyword>
<comment type="subcellular location">
    <subcellularLocation>
        <location evidence="1">Cell membrane</location>
        <topology evidence="1">Multi-pass membrane protein</topology>
    </subcellularLocation>
</comment>
<evidence type="ECO:0000256" key="5">
    <source>
        <dbReference type="ARBA" id="ARBA00022989"/>
    </source>
</evidence>
<dbReference type="InterPro" id="IPR036259">
    <property type="entry name" value="MFS_trans_sf"/>
</dbReference>
<organism evidence="8 9">
    <name type="scientific">Candidatus Doudnabacteria bacterium RIFCSPLOWO2_01_FULL_44_21</name>
    <dbReference type="NCBI Taxonomy" id="1817841"/>
    <lineage>
        <taxon>Bacteria</taxon>
        <taxon>Candidatus Doudnaibacteriota</taxon>
    </lineage>
</organism>
<dbReference type="Proteomes" id="UP000177281">
    <property type="component" value="Unassembled WGS sequence"/>
</dbReference>